<evidence type="ECO:0000313" key="2">
    <source>
        <dbReference type="EMBL" id="APT34904.1"/>
    </source>
</evidence>
<protein>
    <submittedName>
        <fullName evidence="2">RNA Metabolism</fullName>
    </submittedName>
</protein>
<feature type="transmembrane region" description="Helical" evidence="1">
    <location>
        <begin position="22"/>
        <end position="42"/>
    </location>
</feature>
<evidence type="ECO:0000256" key="1">
    <source>
        <dbReference type="SAM" id="Phobius"/>
    </source>
</evidence>
<feature type="transmembrane region" description="Helical" evidence="1">
    <location>
        <begin position="49"/>
        <end position="69"/>
    </location>
</feature>
<dbReference type="EMBL" id="FOPK01000021">
    <property type="protein sequence ID" value="SFH36333.1"/>
    <property type="molecule type" value="Genomic_DNA"/>
</dbReference>
<sequence>MCIAYVGVALWVNHTIGEWKDVSVFGVMMPPGLLLVGLIFVMRDYTQQAVGNGVIVFTLIAAWLTYAFIGHDIGMASGTAFAVSECIDCAVFIITKRSLKNRILISSAISTPFDGLIFLGWMKWIDPWHFWSQPLF</sequence>
<keyword evidence="1" id="KW-0812">Transmembrane</keyword>
<feature type="transmembrane region" description="Helical" evidence="1">
    <location>
        <begin position="103"/>
        <end position="122"/>
    </location>
</feature>
<reference evidence="3 5" key="2">
    <citation type="submission" date="2016-10" db="EMBL/GenBank/DDBJ databases">
        <authorList>
            <person name="Varghese N."/>
            <person name="Submissions S."/>
        </authorList>
    </citation>
    <scope>NUCLEOTIDE SEQUENCE [LARGE SCALE GENOMIC DNA]</scope>
    <source>
        <strain evidence="3 5">CBMB27</strain>
    </source>
</reference>
<evidence type="ECO:0000313" key="3">
    <source>
        <dbReference type="EMBL" id="SFH36333.1"/>
    </source>
</evidence>
<keyword evidence="1" id="KW-1133">Transmembrane helix</keyword>
<reference evidence="2 4" key="1">
    <citation type="submission" date="2016-04" db="EMBL/GenBank/DDBJ databases">
        <title>Complete genome sequencing and analysis of CBMB27, Methylobacterium phyllosphaerae isolated from leaf tissues of rice (Oryza sativa L.).</title>
        <authorList>
            <person name="Lee Y."/>
            <person name="Hwangbo K."/>
            <person name="Chung H."/>
            <person name="Yoo J."/>
            <person name="Kim K.Y."/>
            <person name="Sa T.M."/>
            <person name="Um Y."/>
            <person name="Madhaiyan M."/>
        </authorList>
    </citation>
    <scope>NUCLEOTIDE SEQUENCE [LARGE SCALE GENOMIC DNA]</scope>
    <source>
        <strain evidence="2 4">CBMB27</strain>
    </source>
</reference>
<feature type="transmembrane region" description="Helical" evidence="1">
    <location>
        <begin position="75"/>
        <end position="94"/>
    </location>
</feature>
<dbReference type="KEGG" id="mphy:MCBMB27_05613"/>
<organism evidence="3 5">
    <name type="scientific">Methylobacterium phyllosphaerae</name>
    <dbReference type="NCBI Taxonomy" id="418223"/>
    <lineage>
        <taxon>Bacteria</taxon>
        <taxon>Pseudomonadati</taxon>
        <taxon>Pseudomonadota</taxon>
        <taxon>Alphaproteobacteria</taxon>
        <taxon>Hyphomicrobiales</taxon>
        <taxon>Methylobacteriaceae</taxon>
        <taxon>Methylobacterium</taxon>
    </lineage>
</organism>
<accession>A0AAE8HVC1</accession>
<keyword evidence="1" id="KW-0472">Membrane</keyword>
<keyword evidence="4" id="KW-1185">Reference proteome</keyword>
<dbReference type="AlphaFoldDB" id="A0AAE8HVC1"/>
<evidence type="ECO:0000313" key="5">
    <source>
        <dbReference type="Proteomes" id="UP000199140"/>
    </source>
</evidence>
<proteinExistence type="predicted"/>
<dbReference type="EMBL" id="CP015367">
    <property type="protein sequence ID" value="APT34904.1"/>
    <property type="molecule type" value="Genomic_DNA"/>
</dbReference>
<dbReference type="Proteomes" id="UP000199140">
    <property type="component" value="Unassembled WGS sequence"/>
</dbReference>
<name>A0AAE8HVC1_9HYPH</name>
<evidence type="ECO:0000313" key="4">
    <source>
        <dbReference type="Proteomes" id="UP000185487"/>
    </source>
</evidence>
<gene>
    <name evidence="2" type="ORF">MCBMB27_05613</name>
    <name evidence="3" type="ORF">SAMN05192567_121114</name>
</gene>
<dbReference type="Proteomes" id="UP000185487">
    <property type="component" value="Chromosome"/>
</dbReference>